<evidence type="ECO:0000313" key="7">
    <source>
        <dbReference type="EMBL" id="CAL1541127.1"/>
    </source>
</evidence>
<evidence type="ECO:0000256" key="4">
    <source>
        <dbReference type="ARBA" id="ARBA00023242"/>
    </source>
</evidence>
<comment type="caution">
    <text evidence="7">The sequence shown here is derived from an EMBL/GenBank/DDBJ whole genome shotgun (WGS) entry which is preliminary data.</text>
</comment>
<evidence type="ECO:0000256" key="3">
    <source>
        <dbReference type="ARBA" id="ARBA00023163"/>
    </source>
</evidence>
<sequence length="158" mass="17873">MFPVLHYVIGGLDPEKLYHVYVDMVVADSSHWKFQGGKWISCGAAEPLPAEGRVYHHPDSPNTGAHWMKQDLSFGKLKLTNNKSSKQKQIILNSMHRYQPRIHITEDAGQGQQGEVIIAHGFVVTQFIAVTAYQNTDITQLKIDHYPFAKGFRDGLDR</sequence>
<dbReference type="SMART" id="SM00425">
    <property type="entry name" value="TBOX"/>
    <property type="match status" value="1"/>
</dbReference>
<dbReference type="PANTHER" id="PTHR11267:SF201">
    <property type="entry name" value="T-BOX DOMAIN-CONTAINING PROTEIN"/>
    <property type="match status" value="1"/>
</dbReference>
<keyword evidence="2 5" id="KW-0238">DNA-binding</keyword>
<keyword evidence="8" id="KW-1185">Reference proteome</keyword>
<reference evidence="7 8" key="1">
    <citation type="submission" date="2024-04" db="EMBL/GenBank/DDBJ databases">
        <authorList>
            <consortium name="Genoscope - CEA"/>
            <person name="William W."/>
        </authorList>
    </citation>
    <scope>NUCLEOTIDE SEQUENCE [LARGE SCALE GENOMIC DNA]</scope>
</reference>
<dbReference type="InterPro" id="IPR046360">
    <property type="entry name" value="T-box_DNA-bd"/>
</dbReference>
<dbReference type="Proteomes" id="UP001497497">
    <property type="component" value="Unassembled WGS sequence"/>
</dbReference>
<organism evidence="7 8">
    <name type="scientific">Lymnaea stagnalis</name>
    <name type="common">Great pond snail</name>
    <name type="synonym">Helix stagnalis</name>
    <dbReference type="NCBI Taxonomy" id="6523"/>
    <lineage>
        <taxon>Eukaryota</taxon>
        <taxon>Metazoa</taxon>
        <taxon>Spiralia</taxon>
        <taxon>Lophotrochozoa</taxon>
        <taxon>Mollusca</taxon>
        <taxon>Gastropoda</taxon>
        <taxon>Heterobranchia</taxon>
        <taxon>Euthyneura</taxon>
        <taxon>Panpulmonata</taxon>
        <taxon>Hygrophila</taxon>
        <taxon>Lymnaeoidea</taxon>
        <taxon>Lymnaeidae</taxon>
        <taxon>Lymnaea</taxon>
    </lineage>
</organism>
<evidence type="ECO:0000313" key="8">
    <source>
        <dbReference type="Proteomes" id="UP001497497"/>
    </source>
</evidence>
<dbReference type="GO" id="GO:0000981">
    <property type="term" value="F:DNA-binding transcription factor activity, RNA polymerase II-specific"/>
    <property type="evidence" value="ECO:0007669"/>
    <property type="project" value="TreeGrafter"/>
</dbReference>
<dbReference type="GO" id="GO:0001708">
    <property type="term" value="P:cell fate specification"/>
    <property type="evidence" value="ECO:0007669"/>
    <property type="project" value="TreeGrafter"/>
</dbReference>
<keyword evidence="1" id="KW-0805">Transcription regulation</keyword>
<evidence type="ECO:0000256" key="1">
    <source>
        <dbReference type="ARBA" id="ARBA00023015"/>
    </source>
</evidence>
<evidence type="ECO:0000256" key="2">
    <source>
        <dbReference type="ARBA" id="ARBA00023125"/>
    </source>
</evidence>
<proteinExistence type="predicted"/>
<dbReference type="EMBL" id="CAXITT010000416">
    <property type="protein sequence ID" value="CAL1541127.1"/>
    <property type="molecule type" value="Genomic_DNA"/>
</dbReference>
<comment type="subcellular location">
    <subcellularLocation>
        <location evidence="5">Nucleus</location>
    </subcellularLocation>
</comment>
<dbReference type="GO" id="GO:0000785">
    <property type="term" value="C:chromatin"/>
    <property type="evidence" value="ECO:0007669"/>
    <property type="project" value="TreeGrafter"/>
</dbReference>
<gene>
    <name evidence="7" type="ORF">GSLYS_00014769001</name>
</gene>
<dbReference type="SUPFAM" id="SSF49417">
    <property type="entry name" value="p53-like transcription factors"/>
    <property type="match status" value="1"/>
</dbReference>
<dbReference type="InterPro" id="IPR036960">
    <property type="entry name" value="T-box_sf"/>
</dbReference>
<dbReference type="InterPro" id="IPR001699">
    <property type="entry name" value="TF_T-box"/>
</dbReference>
<dbReference type="PRINTS" id="PR00937">
    <property type="entry name" value="TBOX"/>
</dbReference>
<dbReference type="AlphaFoldDB" id="A0AAV2I6I2"/>
<dbReference type="GO" id="GO:0005634">
    <property type="term" value="C:nucleus"/>
    <property type="evidence" value="ECO:0007669"/>
    <property type="project" value="UniProtKB-SubCell"/>
</dbReference>
<protein>
    <recommendedName>
        <fullName evidence="6">T-box domain-containing protein</fullName>
    </recommendedName>
</protein>
<accession>A0AAV2I6I2</accession>
<keyword evidence="3" id="KW-0804">Transcription</keyword>
<dbReference type="PROSITE" id="PS50252">
    <property type="entry name" value="TBOX_3"/>
    <property type="match status" value="1"/>
</dbReference>
<dbReference type="GO" id="GO:0000978">
    <property type="term" value="F:RNA polymerase II cis-regulatory region sequence-specific DNA binding"/>
    <property type="evidence" value="ECO:0007669"/>
    <property type="project" value="InterPro"/>
</dbReference>
<comment type="caution">
    <text evidence="5">Lacks conserved residue(s) required for the propagation of feature annotation.</text>
</comment>
<name>A0AAV2I6I2_LYMST</name>
<evidence type="ECO:0000256" key="5">
    <source>
        <dbReference type="PROSITE-ProRule" id="PRU00201"/>
    </source>
</evidence>
<feature type="domain" description="T-box" evidence="6">
    <location>
        <begin position="1"/>
        <end position="154"/>
    </location>
</feature>
<dbReference type="Pfam" id="PF00907">
    <property type="entry name" value="T-box"/>
    <property type="match status" value="1"/>
</dbReference>
<keyword evidence="4 5" id="KW-0539">Nucleus</keyword>
<dbReference type="GO" id="GO:0045893">
    <property type="term" value="P:positive regulation of DNA-templated transcription"/>
    <property type="evidence" value="ECO:0007669"/>
    <property type="project" value="InterPro"/>
</dbReference>
<dbReference type="InterPro" id="IPR008967">
    <property type="entry name" value="p53-like_TF_DNA-bd_sf"/>
</dbReference>
<dbReference type="Gene3D" id="2.60.40.820">
    <property type="entry name" value="Transcription factor, T-box"/>
    <property type="match status" value="1"/>
</dbReference>
<dbReference type="PANTHER" id="PTHR11267">
    <property type="entry name" value="T-BOX PROTEIN-RELATED"/>
    <property type="match status" value="1"/>
</dbReference>
<evidence type="ECO:0000259" key="6">
    <source>
        <dbReference type="PROSITE" id="PS50252"/>
    </source>
</evidence>